<evidence type="ECO:0000256" key="2">
    <source>
        <dbReference type="ARBA" id="ARBA00023125"/>
    </source>
</evidence>
<dbReference type="GO" id="GO:0006355">
    <property type="term" value="P:regulation of DNA-templated transcription"/>
    <property type="evidence" value="ECO:0007669"/>
    <property type="project" value="InterPro"/>
</dbReference>
<dbReference type="Gene3D" id="3.40.50.2300">
    <property type="match status" value="1"/>
</dbReference>
<dbReference type="PROSITE" id="PS50110">
    <property type="entry name" value="RESPONSE_REGULATORY"/>
    <property type="match status" value="1"/>
</dbReference>
<dbReference type="PANTHER" id="PTHR43214:SF43">
    <property type="entry name" value="TWO-COMPONENT RESPONSE REGULATOR"/>
    <property type="match status" value="1"/>
</dbReference>
<dbReference type="EMBL" id="CP044331">
    <property type="protein sequence ID" value="QGM96711.1"/>
    <property type="molecule type" value="Genomic_DNA"/>
</dbReference>
<dbReference type="SMART" id="SM00421">
    <property type="entry name" value="HTH_LUXR"/>
    <property type="match status" value="1"/>
</dbReference>
<dbReference type="InterPro" id="IPR016032">
    <property type="entry name" value="Sig_transdc_resp-reg_C-effctor"/>
</dbReference>
<dbReference type="CDD" id="cd17535">
    <property type="entry name" value="REC_NarL-like"/>
    <property type="match status" value="1"/>
</dbReference>
<keyword evidence="7" id="KW-1185">Reference proteome</keyword>
<dbReference type="InterPro" id="IPR011006">
    <property type="entry name" value="CheY-like_superfamily"/>
</dbReference>
<organism evidence="6 7">
    <name type="scientific">Methylocystis parvus</name>
    <dbReference type="NCBI Taxonomy" id="134"/>
    <lineage>
        <taxon>Bacteria</taxon>
        <taxon>Pseudomonadati</taxon>
        <taxon>Pseudomonadota</taxon>
        <taxon>Alphaproteobacteria</taxon>
        <taxon>Hyphomicrobiales</taxon>
        <taxon>Methylocystaceae</taxon>
        <taxon>Methylocystis</taxon>
    </lineage>
</organism>
<gene>
    <name evidence="6" type="ORF">F7D14_03915</name>
</gene>
<dbReference type="InterPro" id="IPR039420">
    <property type="entry name" value="WalR-like"/>
</dbReference>
<dbReference type="Proteomes" id="UP000422569">
    <property type="component" value="Chromosome"/>
</dbReference>
<dbReference type="AlphaFoldDB" id="A0A6B8M1H0"/>
<feature type="modified residue" description="4-aspartylphosphate" evidence="3">
    <location>
        <position position="52"/>
    </location>
</feature>
<dbReference type="InterPro" id="IPR000792">
    <property type="entry name" value="Tscrpt_reg_LuxR_C"/>
</dbReference>
<evidence type="ECO:0000313" key="7">
    <source>
        <dbReference type="Proteomes" id="UP000422569"/>
    </source>
</evidence>
<accession>A0A6B8M1H0</accession>
<dbReference type="InterPro" id="IPR058245">
    <property type="entry name" value="NreC/VraR/RcsB-like_REC"/>
</dbReference>
<feature type="domain" description="HTH luxR-type" evidence="4">
    <location>
        <begin position="139"/>
        <end position="204"/>
    </location>
</feature>
<dbReference type="InterPro" id="IPR001789">
    <property type="entry name" value="Sig_transdc_resp-reg_receiver"/>
</dbReference>
<dbReference type="GO" id="GO:0003677">
    <property type="term" value="F:DNA binding"/>
    <property type="evidence" value="ECO:0007669"/>
    <property type="project" value="UniProtKB-KW"/>
</dbReference>
<evidence type="ECO:0000259" key="4">
    <source>
        <dbReference type="PROSITE" id="PS50043"/>
    </source>
</evidence>
<name>A0A6B8M1H0_9HYPH</name>
<dbReference type="CDD" id="cd06170">
    <property type="entry name" value="LuxR_C_like"/>
    <property type="match status" value="1"/>
</dbReference>
<evidence type="ECO:0000256" key="3">
    <source>
        <dbReference type="PROSITE-ProRule" id="PRU00169"/>
    </source>
</evidence>
<dbReference type="SUPFAM" id="SSF46894">
    <property type="entry name" value="C-terminal effector domain of the bipartite response regulators"/>
    <property type="match status" value="1"/>
</dbReference>
<dbReference type="Pfam" id="PF00072">
    <property type="entry name" value="Response_reg"/>
    <property type="match status" value="1"/>
</dbReference>
<evidence type="ECO:0000259" key="5">
    <source>
        <dbReference type="PROSITE" id="PS50110"/>
    </source>
</evidence>
<reference evidence="6 7" key="1">
    <citation type="submission" date="2019-09" db="EMBL/GenBank/DDBJ databases">
        <title>Isolation and complete genome sequencing of Methylocystis species.</title>
        <authorList>
            <person name="Rumah B.L."/>
            <person name="Stead C.E."/>
            <person name="Stevens B.C."/>
            <person name="Minton N.P."/>
            <person name="Grosse-Honebrink A."/>
            <person name="Zhang Y."/>
        </authorList>
    </citation>
    <scope>NUCLEOTIDE SEQUENCE [LARGE SCALE GENOMIC DNA]</scope>
    <source>
        <strain evidence="6 7">BRCS2</strain>
    </source>
</reference>
<evidence type="ECO:0000313" key="6">
    <source>
        <dbReference type="EMBL" id="QGM96711.1"/>
    </source>
</evidence>
<keyword evidence="1 3" id="KW-0597">Phosphoprotein</keyword>
<feature type="domain" description="Response regulatory" evidence="5">
    <location>
        <begin position="2"/>
        <end position="117"/>
    </location>
</feature>
<keyword evidence="2" id="KW-0238">DNA-binding</keyword>
<dbReference type="KEGG" id="mpar:F7D14_03915"/>
<dbReference type="SMART" id="SM00448">
    <property type="entry name" value="REC"/>
    <property type="match status" value="1"/>
</dbReference>
<dbReference type="Pfam" id="PF00196">
    <property type="entry name" value="GerE"/>
    <property type="match status" value="1"/>
</dbReference>
<evidence type="ECO:0000256" key="1">
    <source>
        <dbReference type="ARBA" id="ARBA00022553"/>
    </source>
</evidence>
<dbReference type="PROSITE" id="PS50043">
    <property type="entry name" value="HTH_LUXR_2"/>
    <property type="match status" value="1"/>
</dbReference>
<dbReference type="RefSeq" id="WP_016921220.1">
    <property type="nucleotide sequence ID" value="NZ_CP044331.1"/>
</dbReference>
<sequence length="210" mass="23277">MRILIVDDHPMVIAGCRGMLAGEADMEALEAQDAERAFDVFAREAPDIVVLDVNLPDMSGYDLLRRMLKRRPKARILVYTMNADPVHASRAIELGALGYMSKNEDPALFVKAVRLVGGGQRYVSDDMAHKLAFFNQKKQTNPFLDLTPREKETLRLLADGKGMAEIAHDMGICYKSVANSCALLNRKLGARSRVDLVRIAVEAKAAKHIL</sequence>
<protein>
    <submittedName>
        <fullName evidence="6">Response regulator transcription factor</fullName>
    </submittedName>
</protein>
<dbReference type="GO" id="GO:0000160">
    <property type="term" value="P:phosphorelay signal transduction system"/>
    <property type="evidence" value="ECO:0007669"/>
    <property type="project" value="InterPro"/>
</dbReference>
<dbReference type="PANTHER" id="PTHR43214">
    <property type="entry name" value="TWO-COMPONENT RESPONSE REGULATOR"/>
    <property type="match status" value="1"/>
</dbReference>
<proteinExistence type="predicted"/>
<dbReference type="SUPFAM" id="SSF52172">
    <property type="entry name" value="CheY-like"/>
    <property type="match status" value="1"/>
</dbReference>